<evidence type="ECO:0000256" key="8">
    <source>
        <dbReference type="SAM" id="MobiDB-lite"/>
    </source>
</evidence>
<evidence type="ECO:0000313" key="11">
    <source>
        <dbReference type="Proteomes" id="UP000324767"/>
    </source>
</evidence>
<dbReference type="CDD" id="cd01049">
    <property type="entry name" value="RNRR2"/>
    <property type="match status" value="1"/>
</dbReference>
<dbReference type="InterPro" id="IPR012348">
    <property type="entry name" value="RNR-like"/>
</dbReference>
<protein>
    <recommendedName>
        <fullName evidence="3">ribonucleoside-diphosphate reductase</fullName>
        <ecNumber evidence="3">1.17.4.1</ecNumber>
    </recommendedName>
</protein>
<dbReference type="EMBL" id="VXIT01000013">
    <property type="protein sequence ID" value="KAA6408599.1"/>
    <property type="molecule type" value="Genomic_DNA"/>
</dbReference>
<dbReference type="AlphaFoldDB" id="A0A5M8PGS0"/>
<evidence type="ECO:0000256" key="2">
    <source>
        <dbReference type="ARBA" id="ARBA00009303"/>
    </source>
</evidence>
<keyword evidence="9" id="KW-1133">Transmembrane helix</keyword>
<dbReference type="InterPro" id="IPR009078">
    <property type="entry name" value="Ferritin-like_SF"/>
</dbReference>
<accession>A0A5M8PGS0</accession>
<keyword evidence="5" id="KW-0560">Oxidoreductase</keyword>
<feature type="region of interest" description="Disordered" evidence="8">
    <location>
        <begin position="392"/>
        <end position="416"/>
    </location>
</feature>
<dbReference type="SUPFAM" id="SSF47240">
    <property type="entry name" value="Ferritin-like"/>
    <property type="match status" value="1"/>
</dbReference>
<dbReference type="Gene3D" id="1.10.620.20">
    <property type="entry name" value="Ribonucleotide Reductase, subunit A"/>
    <property type="match status" value="1"/>
</dbReference>
<evidence type="ECO:0000256" key="5">
    <source>
        <dbReference type="ARBA" id="ARBA00023002"/>
    </source>
</evidence>
<feature type="region of interest" description="Disordered" evidence="8">
    <location>
        <begin position="29"/>
        <end position="82"/>
    </location>
</feature>
<comment type="similarity">
    <text evidence="2">Belongs to the ribonucleoside diphosphate reductase small chain family.</text>
</comment>
<dbReference type="InterPro" id="IPR033909">
    <property type="entry name" value="RNR_small"/>
</dbReference>
<sequence length="416" mass="47323">MTTALSTQITPSKQAASVLDNLNMADSPVNKLSFEPVGKENKQPDAPAVDAPDLKKPQLEVVKKEEKSSVAPTVKPSEADEPLLQENPHRFVLFPIKYHEVWQMYKKAEASFWTAEEIDLSKDWHDWNNRLNDDERYFISHVLAFFAASDGIVNENLVERFSGEVQIPEARCFYGFQIMMENIHSETYSLLIDTYIKEPKQRTYLFDAIDTIPCIRKKADWAIKWIQDKNSTFAQRLVAFAAVEGIFFSGSFASIFWLKKRGLMPGLTFSNELISRDEGLHTDFACLLFSHLNNRPTKQAVQDVITEAVTIEQEFLTEALPCALLGMNAALMKQYIEFVADRLLLALGNQKYYNSSNPFDFMESISLAGKTNFFEKRVGDYQKAGVMASTTKKENNGEEVENTNENGGDFKFDEDF</sequence>
<evidence type="ECO:0000313" key="10">
    <source>
        <dbReference type="EMBL" id="KAA6408599.1"/>
    </source>
</evidence>
<dbReference type="PANTHER" id="PTHR23409">
    <property type="entry name" value="RIBONUCLEOSIDE-DIPHOSPHATE REDUCTASE SMALL CHAIN"/>
    <property type="match status" value="1"/>
</dbReference>
<feature type="transmembrane region" description="Helical" evidence="9">
    <location>
        <begin position="237"/>
        <end position="258"/>
    </location>
</feature>
<evidence type="ECO:0000256" key="1">
    <source>
        <dbReference type="ARBA" id="ARBA00001962"/>
    </source>
</evidence>
<keyword evidence="4" id="KW-0479">Metal-binding</keyword>
<evidence type="ECO:0000256" key="3">
    <source>
        <dbReference type="ARBA" id="ARBA00012274"/>
    </source>
</evidence>
<keyword evidence="9" id="KW-0472">Membrane</keyword>
<name>A0A5M8PGS0_9LECA</name>
<evidence type="ECO:0000256" key="7">
    <source>
        <dbReference type="ARBA" id="ARBA00023116"/>
    </source>
</evidence>
<comment type="cofactor">
    <cofactor evidence="1">
        <name>Fe cation</name>
        <dbReference type="ChEBI" id="CHEBI:24875"/>
    </cofactor>
</comment>
<proteinExistence type="inferred from homology"/>
<dbReference type="Proteomes" id="UP000324767">
    <property type="component" value="Unassembled WGS sequence"/>
</dbReference>
<dbReference type="PROSITE" id="PS00368">
    <property type="entry name" value="RIBORED_SMALL"/>
    <property type="match status" value="1"/>
</dbReference>
<dbReference type="Pfam" id="PF00268">
    <property type="entry name" value="Ribonuc_red_sm"/>
    <property type="match status" value="1"/>
</dbReference>
<feature type="compositionally biased region" description="Basic and acidic residues" evidence="8">
    <location>
        <begin position="52"/>
        <end position="68"/>
    </location>
</feature>
<evidence type="ECO:0000256" key="4">
    <source>
        <dbReference type="ARBA" id="ARBA00022723"/>
    </source>
</evidence>
<dbReference type="InterPro" id="IPR000358">
    <property type="entry name" value="RNR_small_fam"/>
</dbReference>
<keyword evidence="9" id="KW-0812">Transmembrane</keyword>
<keyword evidence="6" id="KW-0408">Iron</keyword>
<dbReference type="EC" id="1.17.4.1" evidence="3"/>
<dbReference type="FunFam" id="1.10.620.20:FF:000004">
    <property type="entry name" value="Ribonucleoside-diphosphate reductase subunit M2 B"/>
    <property type="match status" value="1"/>
</dbReference>
<dbReference type="PANTHER" id="PTHR23409:SF18">
    <property type="entry name" value="RIBONUCLEOSIDE-DIPHOSPHATE REDUCTASE SUBUNIT M2"/>
    <property type="match status" value="1"/>
</dbReference>
<dbReference type="GO" id="GO:0009263">
    <property type="term" value="P:deoxyribonucleotide biosynthetic process"/>
    <property type="evidence" value="ECO:0007669"/>
    <property type="project" value="UniProtKB-KW"/>
</dbReference>
<comment type="caution">
    <text evidence="10">The sequence shown here is derived from an EMBL/GenBank/DDBJ whole genome shotgun (WGS) entry which is preliminary data.</text>
</comment>
<evidence type="ECO:0000256" key="6">
    <source>
        <dbReference type="ARBA" id="ARBA00023004"/>
    </source>
</evidence>
<dbReference type="InterPro" id="IPR030475">
    <property type="entry name" value="RNR_small_AS"/>
</dbReference>
<dbReference type="GO" id="GO:0004748">
    <property type="term" value="F:ribonucleoside-diphosphate reductase activity, thioredoxin disulfide as acceptor"/>
    <property type="evidence" value="ECO:0007669"/>
    <property type="project" value="UniProtKB-EC"/>
</dbReference>
<reference evidence="10 11" key="1">
    <citation type="submission" date="2019-09" db="EMBL/GenBank/DDBJ databases">
        <title>The hologenome of the rock-dwelling lichen Lasallia pustulata.</title>
        <authorList>
            <person name="Greshake Tzovaras B."/>
            <person name="Segers F."/>
            <person name="Bicker A."/>
            <person name="Dal Grande F."/>
            <person name="Otte J."/>
            <person name="Hankeln T."/>
            <person name="Schmitt I."/>
            <person name="Ebersberger I."/>
        </authorList>
    </citation>
    <scope>NUCLEOTIDE SEQUENCE [LARGE SCALE GENOMIC DNA]</scope>
    <source>
        <strain evidence="10">A1-1</strain>
    </source>
</reference>
<keyword evidence="7" id="KW-0215">Deoxyribonucleotide synthesis</keyword>
<organism evidence="10 11">
    <name type="scientific">Lasallia pustulata</name>
    <dbReference type="NCBI Taxonomy" id="136370"/>
    <lineage>
        <taxon>Eukaryota</taxon>
        <taxon>Fungi</taxon>
        <taxon>Dikarya</taxon>
        <taxon>Ascomycota</taxon>
        <taxon>Pezizomycotina</taxon>
        <taxon>Lecanoromycetes</taxon>
        <taxon>OSLEUM clade</taxon>
        <taxon>Umbilicariomycetidae</taxon>
        <taxon>Umbilicariales</taxon>
        <taxon>Umbilicariaceae</taxon>
        <taxon>Lasallia</taxon>
    </lineage>
</organism>
<gene>
    <name evidence="10" type="ORF">FRX48_07681</name>
</gene>
<evidence type="ECO:0000256" key="9">
    <source>
        <dbReference type="SAM" id="Phobius"/>
    </source>
</evidence>
<dbReference type="GO" id="GO:0046872">
    <property type="term" value="F:metal ion binding"/>
    <property type="evidence" value="ECO:0007669"/>
    <property type="project" value="UniProtKB-KW"/>
</dbReference>
<dbReference type="OrthoDB" id="10248373at2759"/>